<dbReference type="GeneID" id="35122107"/>
<gene>
    <name evidence="1" type="ORF">BK007_10840</name>
</gene>
<reference evidence="1 2" key="1">
    <citation type="submission" date="2016-10" db="EMBL/GenBank/DDBJ databases">
        <title>Comparative genomics between deep and shallow subseafloor isolates.</title>
        <authorList>
            <person name="Ishii S."/>
            <person name="Miller J.R."/>
            <person name="Sutton G."/>
            <person name="Suzuki S."/>
            <person name="Methe B."/>
            <person name="Inagaki F."/>
            <person name="Imachi H."/>
        </authorList>
    </citation>
    <scope>NUCLEOTIDE SEQUENCE [LARGE SCALE GENOMIC DNA]</scope>
    <source>
        <strain evidence="1 2">MO-MB1</strain>
    </source>
</reference>
<evidence type="ECO:0000313" key="2">
    <source>
        <dbReference type="Proteomes" id="UP000232806"/>
    </source>
</evidence>
<organism evidence="1 2">
    <name type="scientific">Methanobacterium subterraneum</name>
    <dbReference type="NCBI Taxonomy" id="59277"/>
    <lineage>
        <taxon>Archaea</taxon>
        <taxon>Methanobacteriati</taxon>
        <taxon>Methanobacteriota</taxon>
        <taxon>Methanomada group</taxon>
        <taxon>Methanobacteria</taxon>
        <taxon>Methanobacteriales</taxon>
        <taxon>Methanobacteriaceae</taxon>
        <taxon>Methanobacterium</taxon>
    </lineage>
</organism>
<evidence type="ECO:0000313" key="1">
    <source>
        <dbReference type="EMBL" id="AUB56458.1"/>
    </source>
</evidence>
<proteinExistence type="predicted"/>
<dbReference type="RefSeq" id="WP_100906438.1">
    <property type="nucleotide sequence ID" value="NZ_CP017766.1"/>
</dbReference>
<dbReference type="AlphaFoldDB" id="A0A2H4VED4"/>
<protein>
    <submittedName>
        <fullName evidence="1">Uncharacterized protein</fullName>
    </submittedName>
</protein>
<dbReference type="EMBL" id="CP017766">
    <property type="protein sequence ID" value="AUB56458.1"/>
    <property type="molecule type" value="Genomic_DNA"/>
</dbReference>
<dbReference type="Proteomes" id="UP000232806">
    <property type="component" value="Chromosome"/>
</dbReference>
<accession>A0A2H4VED4</accession>
<name>A0A2H4VED4_9EURY</name>
<sequence length="72" mass="8215">MIIFYHLEIATTAMQVKIFAERNLILPTLITINGVVVNQSQFLGILTQAVKIKKQRQFSHLSQKSNLTTMKI</sequence>